<dbReference type="InterPro" id="IPR016156">
    <property type="entry name" value="FAD/NAD-linked_Rdtase_dimer_sf"/>
</dbReference>
<organism evidence="9 10">
    <name type="scientific">Clostridium puniceum</name>
    <dbReference type="NCBI Taxonomy" id="29367"/>
    <lineage>
        <taxon>Bacteria</taxon>
        <taxon>Bacillati</taxon>
        <taxon>Bacillota</taxon>
        <taxon>Clostridia</taxon>
        <taxon>Eubacteriales</taxon>
        <taxon>Clostridiaceae</taxon>
        <taxon>Clostridium</taxon>
    </lineage>
</organism>
<protein>
    <submittedName>
        <fullName evidence="9">Coenzyme A disulfide reductase</fullName>
        <ecNumber evidence="9">1.8.1.14</ecNumber>
    </submittedName>
</protein>
<proteinExistence type="inferred from homology"/>
<comment type="cofactor">
    <cofactor evidence="1">
        <name>FAD</name>
        <dbReference type="ChEBI" id="CHEBI:57692"/>
    </cofactor>
</comment>
<keyword evidence="6" id="KW-0676">Redox-active center</keyword>
<dbReference type="PRINTS" id="PR00368">
    <property type="entry name" value="FADPNR"/>
</dbReference>
<evidence type="ECO:0000256" key="5">
    <source>
        <dbReference type="ARBA" id="ARBA00023002"/>
    </source>
</evidence>
<name>A0A1S8TCA6_9CLOT</name>
<dbReference type="Proteomes" id="UP000190890">
    <property type="component" value="Unassembled WGS sequence"/>
</dbReference>
<keyword evidence="10" id="KW-1185">Reference proteome</keyword>
<sequence length="271" mass="29255">MKPKHATVIGGGFIGLEMAENLHARGIDITIVEASEQIIAPLDIEMASIINDHLIDKNVKLILKDGVAGFKNKGKRIILCSGQEITTDMIILSIGVKPETTIARKANLSLNEKGAIVVDKFMKTSDPSIYALGDAVDVIDFVNKKVAMIPLAWPANRQGRIVADNICGKNVEYKGTLGSSVVRVFDYTVATTGNNEKTLNGLGIKYKAIHIHPSSYARYYPGSFPIAFKMLFDPKLGRILGAQGVGLDGVEIVGVASYLGATDDLRLNLFI</sequence>
<accession>A0A1S8TCA6</accession>
<evidence type="ECO:0000259" key="8">
    <source>
        <dbReference type="Pfam" id="PF07992"/>
    </source>
</evidence>
<reference evidence="9 10" key="1">
    <citation type="submission" date="2016-05" db="EMBL/GenBank/DDBJ databases">
        <title>Microbial solvent formation.</title>
        <authorList>
            <person name="Poehlein A."/>
            <person name="Montoya Solano J.D."/>
            <person name="Flitsch S."/>
            <person name="Krabben P."/>
            <person name="Duerre P."/>
            <person name="Daniel R."/>
        </authorList>
    </citation>
    <scope>NUCLEOTIDE SEQUENCE [LARGE SCALE GENOMIC DNA]</scope>
    <source>
        <strain evidence="9 10">DSM 2619</strain>
    </source>
</reference>
<dbReference type="PANTHER" id="PTHR43429:SF1">
    <property type="entry name" value="NAD(P)H SULFUR OXIDOREDUCTASE (COA-DEPENDENT)"/>
    <property type="match status" value="1"/>
</dbReference>
<evidence type="ECO:0000256" key="1">
    <source>
        <dbReference type="ARBA" id="ARBA00001974"/>
    </source>
</evidence>
<dbReference type="InterPro" id="IPR050260">
    <property type="entry name" value="FAD-bd_OxRdtase"/>
</dbReference>
<evidence type="ECO:0000313" key="9">
    <source>
        <dbReference type="EMBL" id="OOM75376.1"/>
    </source>
</evidence>
<dbReference type="STRING" id="29367.CLPUN_33220"/>
<evidence type="ECO:0000256" key="6">
    <source>
        <dbReference type="ARBA" id="ARBA00023284"/>
    </source>
</evidence>
<dbReference type="SUPFAM" id="SSF51905">
    <property type="entry name" value="FAD/NAD(P)-binding domain"/>
    <property type="match status" value="1"/>
</dbReference>
<dbReference type="EC" id="1.8.1.14" evidence="9"/>
<keyword evidence="3" id="KW-0285">Flavoprotein</keyword>
<dbReference type="Gene3D" id="3.50.50.60">
    <property type="entry name" value="FAD/NAD(P)-binding domain"/>
    <property type="match status" value="2"/>
</dbReference>
<dbReference type="PANTHER" id="PTHR43429">
    <property type="entry name" value="PYRIDINE NUCLEOTIDE-DISULFIDE OXIDOREDUCTASE DOMAIN-CONTAINING"/>
    <property type="match status" value="1"/>
</dbReference>
<feature type="domain" description="Pyridine nucleotide-disulphide oxidoreductase dimerisation" evidence="7">
    <location>
        <begin position="182"/>
        <end position="257"/>
    </location>
</feature>
<dbReference type="GO" id="GO:0050451">
    <property type="term" value="F:CoA-disulfide reductase (NADPH) activity"/>
    <property type="evidence" value="ECO:0007669"/>
    <property type="project" value="UniProtKB-EC"/>
</dbReference>
<evidence type="ECO:0000313" key="10">
    <source>
        <dbReference type="Proteomes" id="UP000190890"/>
    </source>
</evidence>
<dbReference type="EMBL" id="LZZM01000186">
    <property type="protein sequence ID" value="OOM75376.1"/>
    <property type="molecule type" value="Genomic_DNA"/>
</dbReference>
<evidence type="ECO:0000256" key="3">
    <source>
        <dbReference type="ARBA" id="ARBA00022630"/>
    </source>
</evidence>
<keyword evidence="4" id="KW-0274">FAD</keyword>
<dbReference type="SUPFAM" id="SSF55424">
    <property type="entry name" value="FAD/NAD-linked reductases, dimerisation (C-terminal) domain"/>
    <property type="match status" value="1"/>
</dbReference>
<dbReference type="InterPro" id="IPR023753">
    <property type="entry name" value="FAD/NAD-binding_dom"/>
</dbReference>
<dbReference type="PRINTS" id="PR00411">
    <property type="entry name" value="PNDRDTASEI"/>
</dbReference>
<evidence type="ECO:0000256" key="2">
    <source>
        <dbReference type="ARBA" id="ARBA00009130"/>
    </source>
</evidence>
<dbReference type="InterPro" id="IPR036188">
    <property type="entry name" value="FAD/NAD-bd_sf"/>
</dbReference>
<dbReference type="AlphaFoldDB" id="A0A1S8TCA6"/>
<feature type="domain" description="FAD/NAD(P)-binding" evidence="8">
    <location>
        <begin position="2"/>
        <end position="142"/>
    </location>
</feature>
<evidence type="ECO:0000256" key="4">
    <source>
        <dbReference type="ARBA" id="ARBA00022827"/>
    </source>
</evidence>
<evidence type="ECO:0000259" key="7">
    <source>
        <dbReference type="Pfam" id="PF02852"/>
    </source>
</evidence>
<gene>
    <name evidence="9" type="primary">cdr_2</name>
    <name evidence="9" type="ORF">CLPUN_33220</name>
</gene>
<dbReference type="Pfam" id="PF07992">
    <property type="entry name" value="Pyr_redox_2"/>
    <property type="match status" value="1"/>
</dbReference>
<dbReference type="Pfam" id="PF02852">
    <property type="entry name" value="Pyr_redox_dim"/>
    <property type="match status" value="1"/>
</dbReference>
<comment type="caution">
    <text evidence="9">The sequence shown here is derived from an EMBL/GenBank/DDBJ whole genome shotgun (WGS) entry which is preliminary data.</text>
</comment>
<keyword evidence="5 9" id="KW-0560">Oxidoreductase</keyword>
<dbReference type="InterPro" id="IPR004099">
    <property type="entry name" value="Pyr_nucl-diS_OxRdtase_dimer"/>
</dbReference>
<comment type="similarity">
    <text evidence="2">Belongs to the class-III pyridine nucleotide-disulfide oxidoreductase family.</text>
</comment>